<dbReference type="PANTHER" id="PTHR35109">
    <property type="entry name" value="GLUTAMATE RACEMASE"/>
    <property type="match status" value="1"/>
</dbReference>
<organism evidence="1 2">
    <name type="scientific">Morus notabilis</name>
    <dbReference type="NCBI Taxonomy" id="981085"/>
    <lineage>
        <taxon>Eukaryota</taxon>
        <taxon>Viridiplantae</taxon>
        <taxon>Streptophyta</taxon>
        <taxon>Embryophyta</taxon>
        <taxon>Tracheophyta</taxon>
        <taxon>Spermatophyta</taxon>
        <taxon>Magnoliopsida</taxon>
        <taxon>eudicotyledons</taxon>
        <taxon>Gunneridae</taxon>
        <taxon>Pentapetalae</taxon>
        <taxon>rosids</taxon>
        <taxon>fabids</taxon>
        <taxon>Rosales</taxon>
        <taxon>Moraceae</taxon>
        <taxon>Moreae</taxon>
        <taxon>Morus</taxon>
    </lineage>
</organism>
<evidence type="ECO:0000313" key="1">
    <source>
        <dbReference type="EMBL" id="EXC37568.1"/>
    </source>
</evidence>
<dbReference type="AlphaFoldDB" id="W9SDQ2"/>
<keyword evidence="2" id="KW-1185">Reference proteome</keyword>
<sequence length="99" mass="11601">MRINFKKYVYVCRPIGRKAYHKNYPAEMMRETVKLEAEEVKSKSVRSENSTFGSNLLWVPHEKTGIYYPKGHEKVMEDIPPNAGKDAITINWFSYDDNI</sequence>
<name>W9SDQ2_9ROSA</name>
<dbReference type="PANTHER" id="PTHR35109:SF2">
    <property type="entry name" value="LATE EMBRYOGENESIS ABUNDANT PROTEIN"/>
    <property type="match status" value="1"/>
</dbReference>
<reference evidence="2" key="1">
    <citation type="submission" date="2013-01" db="EMBL/GenBank/DDBJ databases">
        <title>Draft Genome Sequence of a Mulberry Tree, Morus notabilis C.K. Schneid.</title>
        <authorList>
            <person name="He N."/>
            <person name="Zhao S."/>
        </authorList>
    </citation>
    <scope>NUCLEOTIDE SEQUENCE</scope>
</reference>
<gene>
    <name evidence="1" type="ORF">L484_001357</name>
</gene>
<dbReference type="KEGG" id="mnt:21384961"/>
<dbReference type="OrthoDB" id="1932350at2759"/>
<dbReference type="EMBL" id="KE620747">
    <property type="protein sequence ID" value="EXC37568.1"/>
    <property type="molecule type" value="Genomic_DNA"/>
</dbReference>
<accession>W9SDQ2</accession>
<evidence type="ECO:0000313" key="2">
    <source>
        <dbReference type="Proteomes" id="UP000030645"/>
    </source>
</evidence>
<proteinExistence type="predicted"/>
<dbReference type="Proteomes" id="UP000030645">
    <property type="component" value="Unassembled WGS sequence"/>
</dbReference>
<protein>
    <submittedName>
        <fullName evidence="1">Uncharacterized protein</fullName>
    </submittedName>
</protein>